<dbReference type="InterPro" id="IPR015069">
    <property type="entry name" value="2H-PEstase_DUF1868"/>
</dbReference>
<gene>
    <name evidence="2" type="ORF">EFQ99_29285</name>
</gene>
<keyword evidence="3" id="KW-1185">Reference proteome</keyword>
<evidence type="ECO:0000313" key="3">
    <source>
        <dbReference type="Proteomes" id="UP000278823"/>
    </source>
</evidence>
<dbReference type="AlphaFoldDB" id="A0A432PC24"/>
<accession>A0A432PC24</accession>
<reference evidence="3" key="1">
    <citation type="submission" date="2018-11" db="EMBL/GenBank/DDBJ databases">
        <title>Rhizobium chutanense sp. nov., isolated from root nodules of Phaseolus vulgaris in China.</title>
        <authorList>
            <person name="Huo Y."/>
        </authorList>
    </citation>
    <scope>NUCLEOTIDE SEQUENCE [LARGE SCALE GENOMIC DNA]</scope>
    <source>
        <strain evidence="3">CCBAU 65647</strain>
    </source>
</reference>
<proteinExistence type="predicted"/>
<name>A0A432PC24_9HYPH</name>
<dbReference type="Pfam" id="PF08975">
    <property type="entry name" value="2H-phosphodiest"/>
    <property type="match status" value="1"/>
</dbReference>
<dbReference type="EMBL" id="RJTH01000015">
    <property type="protein sequence ID" value="RUM20430.1"/>
    <property type="molecule type" value="Genomic_DNA"/>
</dbReference>
<protein>
    <submittedName>
        <fullName evidence="2">DUF1868 domain-containing protein</fullName>
    </submittedName>
</protein>
<evidence type="ECO:0000313" key="2">
    <source>
        <dbReference type="EMBL" id="RUM20430.1"/>
    </source>
</evidence>
<dbReference type="Gene3D" id="3.90.1140.10">
    <property type="entry name" value="Cyclic phosphodiesterase"/>
    <property type="match status" value="1"/>
</dbReference>
<dbReference type="InterPro" id="IPR009097">
    <property type="entry name" value="Cyclic_Pdiesterase"/>
</dbReference>
<dbReference type="SUPFAM" id="SSF55144">
    <property type="entry name" value="LigT-like"/>
    <property type="match status" value="1"/>
</dbReference>
<dbReference type="Proteomes" id="UP000278823">
    <property type="component" value="Unassembled WGS sequence"/>
</dbReference>
<evidence type="ECO:0000259" key="1">
    <source>
        <dbReference type="Pfam" id="PF08975"/>
    </source>
</evidence>
<sequence length="235" mass="26688">MASMRAATDGTHYPNGVGTKFHADGSVKPFPGNTIICHLDPGSGLSSALLDLHKVLRTHRLSHLYTLLPPSSWHMTVFEGVVDARREPGYWPSDLPADAPLYDCNQHFERKIEHFNAPLDLPLEIDVNGWQPLVNGIALRLSPRAASQEVGIRSFRDALSRLLNIRHPEHATYEFHLSIAYLIRHPSETDRRELEGLLDNTTIKLPTQFELGAPEFCHFDDMFAFRRRFFLEGRL</sequence>
<feature type="domain" description="DUF1868" evidence="1">
    <location>
        <begin position="20"/>
        <end position="132"/>
    </location>
</feature>
<comment type="caution">
    <text evidence="2">The sequence shown here is derived from an EMBL/GenBank/DDBJ whole genome shotgun (WGS) entry which is preliminary data.</text>
</comment>
<organism evidence="2 3">
    <name type="scientific">Rhizobium vallis</name>
    <dbReference type="NCBI Taxonomy" id="634290"/>
    <lineage>
        <taxon>Bacteria</taxon>
        <taxon>Pseudomonadati</taxon>
        <taxon>Pseudomonadota</taxon>
        <taxon>Alphaproteobacteria</taxon>
        <taxon>Hyphomicrobiales</taxon>
        <taxon>Rhizobiaceae</taxon>
        <taxon>Rhizobium/Agrobacterium group</taxon>
        <taxon>Rhizobium</taxon>
    </lineage>
</organism>